<feature type="transmembrane region" description="Helical" evidence="1">
    <location>
        <begin position="235"/>
        <end position="252"/>
    </location>
</feature>
<feature type="transmembrane region" description="Helical" evidence="1">
    <location>
        <begin position="344"/>
        <end position="367"/>
    </location>
</feature>
<gene>
    <name evidence="3" type="primary">106089833</name>
</gene>
<sequence>MMGRSKFLKYLFLTIYISSFVRGLASENCQDRRKLCMTLCCEKWKSFNLNSKRCESLDKAANISWMKRMPLGRNYVRTISVLDDFDHKVETPCSAPLEVIDNEPNTLNLDHIFGDYCFTPHRLELGGQYTLLPLPKQCIAVKEETNVQENEVEALKNAYLIPYFTATILSTLLMLATILVYGTLKELREKINSKLFICYGISMMIPSILMMPAVYDYHYPYLEQYEKDIISKTMFYFGISSLQWSNVTCFEMRRTFRQINTERNWKKDLKRFLWYSLYVWSISFILTMVAWRFSLRNMHEVLLVPYITVNTIVFVILIVDVLRTRLKVAKLKEETHSVRKILPTILRIFAMMGLSQITHYSVVLVTFLNDTSIIKIIMIFTVISTLDALLIFILFVMKAEVRSVLKTRICCCCKENKKDPQTNTMSL</sequence>
<feature type="signal peptide" evidence="2">
    <location>
        <begin position="1"/>
        <end position="23"/>
    </location>
</feature>
<feature type="transmembrane region" description="Helical" evidence="1">
    <location>
        <begin position="373"/>
        <end position="396"/>
    </location>
</feature>
<keyword evidence="1" id="KW-0812">Transmembrane</keyword>
<evidence type="ECO:0000256" key="2">
    <source>
        <dbReference type="SAM" id="SignalP"/>
    </source>
</evidence>
<dbReference type="Proteomes" id="UP000095300">
    <property type="component" value="Unassembled WGS sequence"/>
</dbReference>
<name>A0A1I8PL48_STOCA</name>
<reference evidence="3" key="1">
    <citation type="submission" date="2020-05" db="UniProtKB">
        <authorList>
            <consortium name="EnsemblMetazoa"/>
        </authorList>
    </citation>
    <scope>IDENTIFICATION</scope>
    <source>
        <strain evidence="3">USDA</strain>
    </source>
</reference>
<feature type="transmembrane region" description="Helical" evidence="1">
    <location>
        <begin position="303"/>
        <end position="323"/>
    </location>
</feature>
<keyword evidence="4" id="KW-1185">Reference proteome</keyword>
<dbReference type="Gene3D" id="1.20.1070.10">
    <property type="entry name" value="Rhodopsin 7-helix transmembrane proteins"/>
    <property type="match status" value="1"/>
</dbReference>
<proteinExistence type="predicted"/>
<feature type="transmembrane region" description="Helical" evidence="1">
    <location>
        <begin position="272"/>
        <end position="291"/>
    </location>
</feature>
<accession>A0A1I8PL48</accession>
<dbReference type="PANTHER" id="PTHR47154:SF2">
    <property type="entry name" value="G-PROTEIN COUPLED RECEPTOR MTH-RELATED"/>
    <property type="match status" value="1"/>
</dbReference>
<evidence type="ECO:0000313" key="4">
    <source>
        <dbReference type="Proteomes" id="UP000095300"/>
    </source>
</evidence>
<evidence type="ECO:0000313" key="3">
    <source>
        <dbReference type="EnsemblMetazoa" id="SCAU009106-PA"/>
    </source>
</evidence>
<feature type="transmembrane region" description="Helical" evidence="1">
    <location>
        <begin position="196"/>
        <end position="215"/>
    </location>
</feature>
<dbReference type="OrthoDB" id="6134459at2759"/>
<protein>
    <recommendedName>
        <fullName evidence="5">G-protein coupled receptors family 2 profile 2 domain-containing protein</fullName>
    </recommendedName>
</protein>
<feature type="transmembrane region" description="Helical" evidence="1">
    <location>
        <begin position="160"/>
        <end position="184"/>
    </location>
</feature>
<evidence type="ECO:0008006" key="5">
    <source>
        <dbReference type="Google" id="ProtNLM"/>
    </source>
</evidence>
<dbReference type="KEGG" id="scac:106089833"/>
<keyword evidence="1" id="KW-1133">Transmembrane helix</keyword>
<dbReference type="GO" id="GO:0005886">
    <property type="term" value="C:plasma membrane"/>
    <property type="evidence" value="ECO:0007669"/>
    <property type="project" value="TreeGrafter"/>
</dbReference>
<dbReference type="GO" id="GO:0008528">
    <property type="term" value="F:G protein-coupled peptide receptor activity"/>
    <property type="evidence" value="ECO:0007669"/>
    <property type="project" value="TreeGrafter"/>
</dbReference>
<dbReference type="VEuPathDB" id="VectorBase:SCAU009106"/>
<feature type="chain" id="PRO_5009326825" description="G-protein coupled receptors family 2 profile 2 domain-containing protein" evidence="2">
    <location>
        <begin position="24"/>
        <end position="427"/>
    </location>
</feature>
<evidence type="ECO:0000256" key="1">
    <source>
        <dbReference type="SAM" id="Phobius"/>
    </source>
</evidence>
<organism evidence="3 4">
    <name type="scientific">Stomoxys calcitrans</name>
    <name type="common">Stable fly</name>
    <name type="synonym">Conops calcitrans</name>
    <dbReference type="NCBI Taxonomy" id="35570"/>
    <lineage>
        <taxon>Eukaryota</taxon>
        <taxon>Metazoa</taxon>
        <taxon>Ecdysozoa</taxon>
        <taxon>Arthropoda</taxon>
        <taxon>Hexapoda</taxon>
        <taxon>Insecta</taxon>
        <taxon>Pterygota</taxon>
        <taxon>Neoptera</taxon>
        <taxon>Endopterygota</taxon>
        <taxon>Diptera</taxon>
        <taxon>Brachycera</taxon>
        <taxon>Muscomorpha</taxon>
        <taxon>Muscoidea</taxon>
        <taxon>Muscidae</taxon>
        <taxon>Stomoxys</taxon>
    </lineage>
</organism>
<dbReference type="InterPro" id="IPR051384">
    <property type="entry name" value="Mth_GPCR"/>
</dbReference>
<dbReference type="EnsemblMetazoa" id="SCAU009106-RA">
    <property type="protein sequence ID" value="SCAU009106-PA"/>
    <property type="gene ID" value="SCAU009106"/>
</dbReference>
<dbReference type="AlphaFoldDB" id="A0A1I8PL48"/>
<dbReference type="PANTHER" id="PTHR47154">
    <property type="entry name" value="G-PROTEIN COUPLED RECEPTOR MTH-RELATED"/>
    <property type="match status" value="1"/>
</dbReference>
<keyword evidence="2" id="KW-0732">Signal</keyword>
<keyword evidence="1" id="KW-0472">Membrane</keyword>